<dbReference type="Proteomes" id="UP000443582">
    <property type="component" value="Unassembled WGS sequence"/>
</dbReference>
<comment type="caution">
    <text evidence="6">The sequence shown here is derived from an EMBL/GenBank/DDBJ whole genome shotgun (WGS) entry which is preliminary data.</text>
</comment>
<dbReference type="SMART" id="SM00418">
    <property type="entry name" value="HTH_ARSR"/>
    <property type="match status" value="1"/>
</dbReference>
<dbReference type="EMBL" id="QDKL01000002">
    <property type="protein sequence ID" value="RZF21717.1"/>
    <property type="molecule type" value="Genomic_DNA"/>
</dbReference>
<organism evidence="6 7">
    <name type="scientific">Halobacteriovorax vibrionivorans</name>
    <dbReference type="NCBI Taxonomy" id="2152716"/>
    <lineage>
        <taxon>Bacteria</taxon>
        <taxon>Pseudomonadati</taxon>
        <taxon>Bdellovibrionota</taxon>
        <taxon>Bacteriovoracia</taxon>
        <taxon>Bacteriovoracales</taxon>
        <taxon>Halobacteriovoraceae</taxon>
        <taxon>Halobacteriovorax</taxon>
    </lineage>
</organism>
<dbReference type="PANTHER" id="PTHR33154:SF18">
    <property type="entry name" value="ARSENICAL RESISTANCE OPERON REPRESSOR"/>
    <property type="match status" value="1"/>
</dbReference>
<dbReference type="InterPro" id="IPR036390">
    <property type="entry name" value="WH_DNA-bd_sf"/>
</dbReference>
<evidence type="ECO:0000256" key="1">
    <source>
        <dbReference type="ARBA" id="ARBA00023015"/>
    </source>
</evidence>
<dbReference type="SUPFAM" id="SSF46785">
    <property type="entry name" value="Winged helix' DNA-binding domain"/>
    <property type="match status" value="1"/>
</dbReference>
<dbReference type="PROSITE" id="PS50987">
    <property type="entry name" value="HTH_ARSR_2"/>
    <property type="match status" value="1"/>
</dbReference>
<reference evidence="7" key="1">
    <citation type="journal article" date="2019" name="Int. J. Syst. Evol. Microbiol.">
        <title>Halobacteriovorax valvorus sp. nov., a novel prokaryotic predator isolated from coastal seawater of China.</title>
        <authorList>
            <person name="Chen M.-X."/>
        </authorList>
    </citation>
    <scope>NUCLEOTIDE SEQUENCE [LARGE SCALE GENOMIC DNA]</scope>
    <source>
        <strain evidence="7">BL9</strain>
    </source>
</reference>
<protein>
    <submittedName>
        <fullName evidence="6">Metalloregulator ArsR/SmtB family transcription factor</fullName>
    </submittedName>
</protein>
<keyword evidence="1" id="KW-0805">Transcription regulation</keyword>
<feature type="region of interest" description="Disordered" evidence="4">
    <location>
        <begin position="282"/>
        <end position="302"/>
    </location>
</feature>
<keyword evidence="3" id="KW-0804">Transcription</keyword>
<keyword evidence="7" id="KW-1185">Reference proteome</keyword>
<gene>
    <name evidence="6" type="ORF">DAY19_08490</name>
</gene>
<feature type="compositionally biased region" description="Polar residues" evidence="4">
    <location>
        <begin position="284"/>
        <end position="294"/>
    </location>
</feature>
<evidence type="ECO:0000256" key="2">
    <source>
        <dbReference type="ARBA" id="ARBA00023125"/>
    </source>
</evidence>
<dbReference type="Pfam" id="PF01022">
    <property type="entry name" value="HTH_5"/>
    <property type="match status" value="1"/>
</dbReference>
<evidence type="ECO:0000256" key="4">
    <source>
        <dbReference type="SAM" id="MobiDB-lite"/>
    </source>
</evidence>
<dbReference type="CDD" id="cd00090">
    <property type="entry name" value="HTH_ARSR"/>
    <property type="match status" value="1"/>
</dbReference>
<evidence type="ECO:0000259" key="5">
    <source>
        <dbReference type="PROSITE" id="PS50987"/>
    </source>
</evidence>
<sequence>MNNNLFNHLEPDFLEENKCFMSLKKKLLQMLPEAQQIFNWASGEHLLFIEDRLRFSINKKSAYSDFSSFFSKISLTSQHFVFLNFLFRRPFFSIHLWIFSGVFCFLQCFWQCLTKLSVISSADALINEKPRVNPIKIAVFFIFTPRTIVLFDTLTYLHYGASMYNVNIEPTEIFKALSDRTRLRILRVLVSMPNEEVCLCDLTDALLEPEVNISRHLKSLRNSGLLMAEKEGRMVYHRLVPTKESKLFYNMIAKLPDPDGNFKEDLSKFKVELKKRSYDRCRRSSANKSKNQSFGKGYKKYV</sequence>
<dbReference type="InterPro" id="IPR001845">
    <property type="entry name" value="HTH_ArsR_DNA-bd_dom"/>
</dbReference>
<dbReference type="Gene3D" id="1.10.10.10">
    <property type="entry name" value="Winged helix-like DNA-binding domain superfamily/Winged helix DNA-binding domain"/>
    <property type="match status" value="1"/>
</dbReference>
<dbReference type="InterPro" id="IPR051081">
    <property type="entry name" value="HTH_MetalResp_TranReg"/>
</dbReference>
<accession>A0ABY0IGE9</accession>
<dbReference type="RefSeq" id="WP_133296922.1">
    <property type="nucleotide sequence ID" value="NZ_QDKL01000002.1"/>
</dbReference>
<evidence type="ECO:0000256" key="3">
    <source>
        <dbReference type="ARBA" id="ARBA00023163"/>
    </source>
</evidence>
<keyword evidence="2" id="KW-0238">DNA-binding</keyword>
<feature type="domain" description="HTH arsR-type" evidence="5">
    <location>
        <begin position="162"/>
        <end position="259"/>
    </location>
</feature>
<evidence type="ECO:0000313" key="6">
    <source>
        <dbReference type="EMBL" id="RZF21717.1"/>
    </source>
</evidence>
<dbReference type="InterPro" id="IPR036388">
    <property type="entry name" value="WH-like_DNA-bd_sf"/>
</dbReference>
<dbReference type="PRINTS" id="PR00778">
    <property type="entry name" value="HTHARSR"/>
</dbReference>
<evidence type="ECO:0000313" key="7">
    <source>
        <dbReference type="Proteomes" id="UP000443582"/>
    </source>
</evidence>
<dbReference type="NCBIfam" id="NF033788">
    <property type="entry name" value="HTH_metalloreg"/>
    <property type="match status" value="1"/>
</dbReference>
<name>A0ABY0IGE9_9BACT</name>
<dbReference type="PANTHER" id="PTHR33154">
    <property type="entry name" value="TRANSCRIPTIONAL REGULATOR, ARSR FAMILY"/>
    <property type="match status" value="1"/>
</dbReference>
<dbReference type="InterPro" id="IPR011991">
    <property type="entry name" value="ArsR-like_HTH"/>
</dbReference>
<proteinExistence type="predicted"/>